<evidence type="ECO:0008006" key="3">
    <source>
        <dbReference type="Google" id="ProtNLM"/>
    </source>
</evidence>
<keyword evidence="2" id="KW-1185">Reference proteome</keyword>
<dbReference type="EMBL" id="BBPI01000068">
    <property type="protein sequence ID" value="GAM01736.1"/>
    <property type="molecule type" value="Genomic_DNA"/>
</dbReference>
<protein>
    <recommendedName>
        <fullName evidence="3">Ig-like domain-containing protein</fullName>
    </recommendedName>
</protein>
<reference evidence="1 2" key="1">
    <citation type="submission" date="2014-11" db="EMBL/GenBank/DDBJ databases">
        <title>Whole genome shotgun sequence of Sphingomonas parapaucimobilis NBRC 15100.</title>
        <authorList>
            <person name="Katano-Makiyama Y."/>
            <person name="Hosoyama A."/>
            <person name="Hashimoto M."/>
            <person name="Hosoyama Y."/>
            <person name="Noguchi M."/>
            <person name="Numata M."/>
            <person name="Tsuchikane K."/>
            <person name="Hirakata S."/>
            <person name="Uohara A."/>
            <person name="Shimodaira J."/>
            <person name="Ohji S."/>
            <person name="Ichikawa N."/>
            <person name="Kimura A."/>
            <person name="Yamazoe A."/>
            <person name="Fujita N."/>
        </authorList>
    </citation>
    <scope>NUCLEOTIDE SEQUENCE [LARGE SCALE GENOMIC DNA]</scope>
    <source>
        <strain evidence="1 2">NBRC 15100</strain>
    </source>
</reference>
<dbReference type="Proteomes" id="UP000032305">
    <property type="component" value="Unassembled WGS sequence"/>
</dbReference>
<evidence type="ECO:0000313" key="1">
    <source>
        <dbReference type="EMBL" id="GAM01736.1"/>
    </source>
</evidence>
<proteinExistence type="predicted"/>
<sequence length="147" mass="15494">MTLRLRDTATLRTATEVRARKSDGALMSVDRMMIRTVNGLSQFYRRGLRLSASPDSASGFGMNRTGPIYTNTVQVAVEGGTAPYTYSWMPSSGIFVNSPTSAATSFGGNPPAIAGEIDGSATCTVTDSNGLSQSVTVPINIYRESGA</sequence>
<name>A0A0A1W9E7_9SPHN</name>
<dbReference type="AlphaFoldDB" id="A0A0A1W9E7"/>
<comment type="caution">
    <text evidence="1">The sequence shown here is derived from an EMBL/GenBank/DDBJ whole genome shotgun (WGS) entry which is preliminary data.</text>
</comment>
<gene>
    <name evidence="1" type="ORF">SP5_068_01040</name>
</gene>
<accession>A0A0A1W9E7</accession>
<dbReference type="OrthoDB" id="9804874at2"/>
<organism evidence="1 2">
    <name type="scientific">Sphingomonas parapaucimobilis NBRC 15100</name>
    <dbReference type="NCBI Taxonomy" id="1219049"/>
    <lineage>
        <taxon>Bacteria</taxon>
        <taxon>Pseudomonadati</taxon>
        <taxon>Pseudomonadota</taxon>
        <taxon>Alphaproteobacteria</taxon>
        <taxon>Sphingomonadales</taxon>
        <taxon>Sphingomonadaceae</taxon>
        <taxon>Sphingomonas</taxon>
    </lineage>
</organism>
<dbReference type="RefSeq" id="WP_042488917.1">
    <property type="nucleotide sequence ID" value="NZ_BBPI01000068.1"/>
</dbReference>
<evidence type="ECO:0000313" key="2">
    <source>
        <dbReference type="Proteomes" id="UP000032305"/>
    </source>
</evidence>